<proteinExistence type="predicted"/>
<reference evidence="1" key="1">
    <citation type="submission" date="2023-07" db="EMBL/GenBank/DDBJ databases">
        <title>Black Yeasts Isolated from many extreme environments.</title>
        <authorList>
            <person name="Coleine C."/>
            <person name="Stajich J.E."/>
            <person name="Selbmann L."/>
        </authorList>
    </citation>
    <scope>NUCLEOTIDE SEQUENCE</scope>
    <source>
        <strain evidence="1">CCFEE 5485</strain>
    </source>
</reference>
<name>A0AAE0WF01_9PEZI</name>
<dbReference type="Proteomes" id="UP001274830">
    <property type="component" value="Unassembled WGS sequence"/>
</dbReference>
<dbReference type="AlphaFoldDB" id="A0AAE0WF01"/>
<evidence type="ECO:0000313" key="2">
    <source>
        <dbReference type="Proteomes" id="UP001274830"/>
    </source>
</evidence>
<evidence type="ECO:0000313" key="1">
    <source>
        <dbReference type="EMBL" id="KAK3669501.1"/>
    </source>
</evidence>
<comment type="caution">
    <text evidence="1">The sequence shown here is derived from an EMBL/GenBank/DDBJ whole genome shotgun (WGS) entry which is preliminary data.</text>
</comment>
<sequence length="161" mass="18138">MPQATRRLREAGLPLNYGQNTFCLTDSILRSGKKADWIDLAGPDLKHIQRIKVHHRRRDFGFDGEQPSPSYHETAKFTIMRTSDGHLNLQDLSIIPDKICSCAIEDLAVKHRQKIGETALCNPVVAMMAEYAHLVKPGRVRTATVQCAQCKKLKNIQRSCS</sequence>
<dbReference type="EMBL" id="JAUTXT010000081">
    <property type="protein sequence ID" value="KAK3669501.1"/>
    <property type="molecule type" value="Genomic_DNA"/>
</dbReference>
<keyword evidence="2" id="KW-1185">Reference proteome</keyword>
<gene>
    <name evidence="1" type="ORF">LTR78_010602</name>
</gene>
<protein>
    <submittedName>
        <fullName evidence="1">Uncharacterized protein</fullName>
    </submittedName>
</protein>
<accession>A0AAE0WF01</accession>
<organism evidence="1 2">
    <name type="scientific">Recurvomyces mirabilis</name>
    <dbReference type="NCBI Taxonomy" id="574656"/>
    <lineage>
        <taxon>Eukaryota</taxon>
        <taxon>Fungi</taxon>
        <taxon>Dikarya</taxon>
        <taxon>Ascomycota</taxon>
        <taxon>Pezizomycotina</taxon>
        <taxon>Dothideomycetes</taxon>
        <taxon>Dothideomycetidae</taxon>
        <taxon>Mycosphaerellales</taxon>
        <taxon>Teratosphaeriaceae</taxon>
        <taxon>Recurvomyces</taxon>
    </lineage>
</organism>